<dbReference type="PROSITE" id="PS50006">
    <property type="entry name" value="FHA_DOMAIN"/>
    <property type="match status" value="1"/>
</dbReference>
<dbReference type="Gene3D" id="2.60.200.20">
    <property type="match status" value="1"/>
</dbReference>
<feature type="compositionally biased region" description="Acidic residues" evidence="1">
    <location>
        <begin position="401"/>
        <end position="416"/>
    </location>
</feature>
<keyword evidence="4" id="KW-1185">Reference proteome</keyword>
<evidence type="ECO:0000313" key="3">
    <source>
        <dbReference type="EMBL" id="KAJ7366515.1"/>
    </source>
</evidence>
<dbReference type="SMART" id="SM00240">
    <property type="entry name" value="FHA"/>
    <property type="match status" value="1"/>
</dbReference>
<dbReference type="EMBL" id="JARIHO010000002">
    <property type="protein sequence ID" value="KAJ7366515.1"/>
    <property type="molecule type" value="Genomic_DNA"/>
</dbReference>
<feature type="compositionally biased region" description="Polar residues" evidence="1">
    <location>
        <begin position="168"/>
        <end position="193"/>
    </location>
</feature>
<reference evidence="3" key="1">
    <citation type="submission" date="2023-03" db="EMBL/GenBank/DDBJ databases">
        <title>Massive genome expansion in bonnet fungi (Mycena s.s.) driven by repeated elements and novel gene families across ecological guilds.</title>
        <authorList>
            <consortium name="Lawrence Berkeley National Laboratory"/>
            <person name="Harder C.B."/>
            <person name="Miyauchi S."/>
            <person name="Viragh M."/>
            <person name="Kuo A."/>
            <person name="Thoen E."/>
            <person name="Andreopoulos B."/>
            <person name="Lu D."/>
            <person name="Skrede I."/>
            <person name="Drula E."/>
            <person name="Henrissat B."/>
            <person name="Morin E."/>
            <person name="Kohler A."/>
            <person name="Barry K."/>
            <person name="LaButti K."/>
            <person name="Morin E."/>
            <person name="Salamov A."/>
            <person name="Lipzen A."/>
            <person name="Mereny Z."/>
            <person name="Hegedus B."/>
            <person name="Baldrian P."/>
            <person name="Stursova M."/>
            <person name="Weitz H."/>
            <person name="Taylor A."/>
            <person name="Grigoriev I.V."/>
            <person name="Nagy L.G."/>
            <person name="Martin F."/>
            <person name="Kauserud H."/>
        </authorList>
    </citation>
    <scope>NUCLEOTIDE SEQUENCE</scope>
    <source>
        <strain evidence="3">CBHHK002</strain>
    </source>
</reference>
<name>A0AAD7F5C8_9AGAR</name>
<feature type="compositionally biased region" description="Basic and acidic residues" evidence="1">
    <location>
        <begin position="726"/>
        <end position="747"/>
    </location>
</feature>
<dbReference type="InterPro" id="IPR000253">
    <property type="entry name" value="FHA_dom"/>
</dbReference>
<feature type="compositionally biased region" description="Low complexity" evidence="1">
    <location>
        <begin position="310"/>
        <end position="343"/>
    </location>
</feature>
<feature type="compositionally biased region" description="Polar residues" evidence="1">
    <location>
        <begin position="700"/>
        <end position="715"/>
    </location>
</feature>
<dbReference type="Pfam" id="PF00498">
    <property type="entry name" value="FHA"/>
    <property type="match status" value="1"/>
</dbReference>
<feature type="compositionally biased region" description="Low complexity" evidence="1">
    <location>
        <begin position="386"/>
        <end position="400"/>
    </location>
</feature>
<dbReference type="SUPFAM" id="SSF49879">
    <property type="entry name" value="SMAD/FHA domain"/>
    <property type="match status" value="1"/>
</dbReference>
<evidence type="ECO:0000259" key="2">
    <source>
        <dbReference type="PROSITE" id="PS50006"/>
    </source>
</evidence>
<feature type="region of interest" description="Disordered" evidence="1">
    <location>
        <begin position="162"/>
        <end position="214"/>
    </location>
</feature>
<organism evidence="3 4">
    <name type="scientific">Mycena albidolilacea</name>
    <dbReference type="NCBI Taxonomy" id="1033008"/>
    <lineage>
        <taxon>Eukaryota</taxon>
        <taxon>Fungi</taxon>
        <taxon>Dikarya</taxon>
        <taxon>Basidiomycota</taxon>
        <taxon>Agaricomycotina</taxon>
        <taxon>Agaricomycetes</taxon>
        <taxon>Agaricomycetidae</taxon>
        <taxon>Agaricales</taxon>
        <taxon>Marasmiineae</taxon>
        <taxon>Mycenaceae</taxon>
        <taxon>Mycena</taxon>
    </lineage>
</organism>
<feature type="compositionally biased region" description="Low complexity" evidence="1">
    <location>
        <begin position="500"/>
        <end position="516"/>
    </location>
</feature>
<feature type="region of interest" description="Disordered" evidence="1">
    <location>
        <begin position="772"/>
        <end position="908"/>
    </location>
</feature>
<dbReference type="InterPro" id="IPR008984">
    <property type="entry name" value="SMAD_FHA_dom_sf"/>
</dbReference>
<protein>
    <recommendedName>
        <fullName evidence="2">FHA domain-containing protein</fullName>
    </recommendedName>
</protein>
<feature type="compositionally biased region" description="Acidic residues" evidence="1">
    <location>
        <begin position="372"/>
        <end position="383"/>
    </location>
</feature>
<feature type="region of interest" description="Disordered" evidence="1">
    <location>
        <begin position="693"/>
        <end position="759"/>
    </location>
</feature>
<proteinExistence type="predicted"/>
<gene>
    <name evidence="3" type="ORF">DFH08DRAFT_169272</name>
</gene>
<feature type="compositionally biased region" description="Polar residues" evidence="1">
    <location>
        <begin position="527"/>
        <end position="538"/>
    </location>
</feature>
<evidence type="ECO:0000256" key="1">
    <source>
        <dbReference type="SAM" id="MobiDB-lite"/>
    </source>
</evidence>
<feature type="domain" description="FHA" evidence="2">
    <location>
        <begin position="32"/>
        <end position="81"/>
    </location>
</feature>
<dbReference type="AlphaFoldDB" id="A0AAD7F5C8"/>
<feature type="region of interest" description="Disordered" evidence="1">
    <location>
        <begin position="241"/>
        <end position="422"/>
    </location>
</feature>
<feature type="compositionally biased region" description="Basic residues" evidence="1">
    <location>
        <begin position="874"/>
        <end position="892"/>
    </location>
</feature>
<dbReference type="Proteomes" id="UP001218218">
    <property type="component" value="Unassembled WGS sequence"/>
</dbReference>
<accession>A0AAD7F5C8</accession>
<feature type="compositionally biased region" description="Acidic residues" evidence="1">
    <location>
        <begin position="453"/>
        <end position="463"/>
    </location>
</feature>
<feature type="region of interest" description="Disordered" evidence="1">
    <location>
        <begin position="435"/>
        <end position="626"/>
    </location>
</feature>
<feature type="compositionally biased region" description="Basic and acidic residues" evidence="1">
    <location>
        <begin position="850"/>
        <end position="860"/>
    </location>
</feature>
<feature type="compositionally biased region" description="Basic and acidic residues" evidence="1">
    <location>
        <begin position="786"/>
        <end position="809"/>
    </location>
</feature>
<sequence length="922" mass="99456">MDTPGRFGTVELLRKTGEDAVIASFGVDTPTVSFGRDPTCSVRLYYPAVAPLHARIVFNDDRKAFIEVIGSGGVVVDGCMVFPLDGPNGMRTIALGNGSEVEIHGKRFRFTYPPKEMRAVLAASPARPGNRALRLSMIASAQVFSPRPSHDPRQNLRVLQSPLRLGSPANSPRKNSAPGTPTPGSRTKASPVQTHEEQDDEEEGETITLVQGAHPRVVEEARDLVILEDVELSAEDFARASGYNRTGSPSSPSPSGGRGRSGSMSTGAGATGTSNSLAPPSAASAPRTPRRPSLHKSVLIRSAQRAVWASNSAPSSASNSGSNTPASNSSNSSKSNSTSSTPSVGARPVVRGWKPPSPQKSTVAPVVATTQDESDTDTEEEEAEVLRLGLEVVSVSSGSDVSDDDEDEQDGEEDREEQPRLGWRKSLERIALWPFGGRVKKEEEEVRLTPADVPEDIDAEDENVNERNDGNDNYQNEGNDKNTNEILEPTPRRKVVGVQRTPAAARTPAVARSASPTKTPARPPSPAKTSAQKQTTPNAFGAPHPSAQTPRGFGRKSLPSSEVAQEEEREEGNNEVTPMEVDAEGYTPVYEDLASYRLPDASAPSPSSADAGQPEEKPNTPPPIRAMRPLAAFMTPQASRTGFGGAANGVAGMGGAPVPRYSLGGAAQRVRVEDSPWKVRDLLATNAHAHAPGAGMRAANDTTNPFVNNASSNVPGTPARRPPLSEAERRAISERRRSALKAPDDFFKGAIPGMSPAKKGAGSVLWRVNEDAGDASASVEVVGGGQKDKEREDDPRRMLENLRETVEGLKRRRESVLADAGRAALLPESDAEEERVEFQPQTEVRENEEEQQKSEKERPRTRMLRGRAREARARLSRRRPNLRSQRRRVKLRRAPETKVKSRRRPWMSTRLQNLHAALAKPQ</sequence>
<feature type="compositionally biased region" description="Low complexity" evidence="1">
    <location>
        <begin position="245"/>
        <end position="287"/>
    </location>
</feature>
<feature type="compositionally biased region" description="Low complexity" evidence="1">
    <location>
        <begin position="599"/>
        <end position="611"/>
    </location>
</feature>
<evidence type="ECO:0000313" key="4">
    <source>
        <dbReference type="Proteomes" id="UP001218218"/>
    </source>
</evidence>
<comment type="caution">
    <text evidence="3">The sequence shown here is derived from an EMBL/GenBank/DDBJ whole genome shotgun (WGS) entry which is preliminary data.</text>
</comment>